<reference evidence="2" key="1">
    <citation type="submission" date="2023-04" db="EMBL/GenBank/DDBJ databases">
        <title>Phytophthora lilii NBRC 32176.</title>
        <authorList>
            <person name="Ichikawa N."/>
            <person name="Sato H."/>
            <person name="Tonouchi N."/>
        </authorList>
    </citation>
    <scope>NUCLEOTIDE SEQUENCE</scope>
    <source>
        <strain evidence="2">NBRC 32176</strain>
    </source>
</reference>
<feature type="region of interest" description="Disordered" evidence="1">
    <location>
        <begin position="1"/>
        <end position="99"/>
    </location>
</feature>
<feature type="compositionally biased region" description="Basic and acidic residues" evidence="1">
    <location>
        <begin position="77"/>
        <end position="92"/>
    </location>
</feature>
<evidence type="ECO:0000313" key="2">
    <source>
        <dbReference type="EMBL" id="GMF28497.1"/>
    </source>
</evidence>
<feature type="compositionally biased region" description="Low complexity" evidence="1">
    <location>
        <begin position="13"/>
        <end position="23"/>
    </location>
</feature>
<accession>A0A9W6U8K7</accession>
<dbReference type="Proteomes" id="UP001165083">
    <property type="component" value="Unassembled WGS sequence"/>
</dbReference>
<organism evidence="2 3">
    <name type="scientific">Phytophthora lilii</name>
    <dbReference type="NCBI Taxonomy" id="2077276"/>
    <lineage>
        <taxon>Eukaryota</taxon>
        <taxon>Sar</taxon>
        <taxon>Stramenopiles</taxon>
        <taxon>Oomycota</taxon>
        <taxon>Peronosporomycetes</taxon>
        <taxon>Peronosporales</taxon>
        <taxon>Peronosporaceae</taxon>
        <taxon>Phytophthora</taxon>
    </lineage>
</organism>
<evidence type="ECO:0000313" key="3">
    <source>
        <dbReference type="Proteomes" id="UP001165083"/>
    </source>
</evidence>
<evidence type="ECO:0000256" key="1">
    <source>
        <dbReference type="SAM" id="MobiDB-lite"/>
    </source>
</evidence>
<sequence>MEVSITRPMPPKSSGASATGAAGDFPTSTYRNSEYTSGRASTYAEQGPRSSDSGRETASQRQTEMKLMAMEPSDDLPPERVQDYKGRIRVRGDNLMYEP</sequence>
<name>A0A9W6U8K7_9STRA</name>
<dbReference type="AlphaFoldDB" id="A0A9W6U8K7"/>
<dbReference type="EMBL" id="BSXW01000716">
    <property type="protein sequence ID" value="GMF28497.1"/>
    <property type="molecule type" value="Genomic_DNA"/>
</dbReference>
<protein>
    <submittedName>
        <fullName evidence="2">Unnamed protein product</fullName>
    </submittedName>
</protein>
<keyword evidence="3" id="KW-1185">Reference proteome</keyword>
<feature type="compositionally biased region" description="Polar residues" evidence="1">
    <location>
        <begin position="26"/>
        <end position="62"/>
    </location>
</feature>
<gene>
    <name evidence="2" type="ORF">Plil01_001200400</name>
</gene>
<proteinExistence type="predicted"/>
<comment type="caution">
    <text evidence="2">The sequence shown here is derived from an EMBL/GenBank/DDBJ whole genome shotgun (WGS) entry which is preliminary data.</text>
</comment>